<accession>A0A4R3JBN7</accession>
<keyword evidence="6" id="KW-1185">Reference proteome</keyword>
<dbReference type="GO" id="GO:0005048">
    <property type="term" value="F:signal sequence binding"/>
    <property type="evidence" value="ECO:0007669"/>
    <property type="project" value="UniProtKB-UniRule"/>
</dbReference>
<dbReference type="PANTHER" id="PTHR38603">
    <property type="entry name" value="CHAPERONE NAPD"/>
    <property type="match status" value="1"/>
</dbReference>
<dbReference type="AlphaFoldDB" id="A0A4R3JBN7"/>
<dbReference type="GO" id="GO:0005737">
    <property type="term" value="C:cytoplasm"/>
    <property type="evidence" value="ECO:0007669"/>
    <property type="project" value="UniProtKB-SubCell"/>
</dbReference>
<keyword evidence="2 4" id="KW-0963">Cytoplasm</keyword>
<gene>
    <name evidence="4" type="primary">napD</name>
    <name evidence="5" type="ORF">EDD55_10518</name>
</gene>
<dbReference type="GO" id="GO:0051224">
    <property type="term" value="P:negative regulation of protein transport"/>
    <property type="evidence" value="ECO:0007669"/>
    <property type="project" value="UniProtKB-UniRule"/>
</dbReference>
<sequence>MSVSGLVVFTHLDGAAIVADALRAIDGVEVHSPGEGGRIVVTVDQPDDGRAVQAMNSIRDVEGVISTSLIYCHFDNFQGDQEDSR</sequence>
<evidence type="ECO:0000256" key="2">
    <source>
        <dbReference type="ARBA" id="ARBA00022490"/>
    </source>
</evidence>
<comment type="function">
    <text evidence="4">Chaperone for NapA, the catalytic subunit of the periplasmic nitrate reductase. It binds directly and specifically to the twin-arginine signal peptide of NapA, preventing premature interaction with the Tat translocase and premature export.</text>
</comment>
<comment type="caution">
    <text evidence="5">The sequence shown here is derived from an EMBL/GenBank/DDBJ whole genome shotgun (WGS) entry which is preliminary data.</text>
</comment>
<keyword evidence="3 4" id="KW-0143">Chaperone</keyword>
<dbReference type="EMBL" id="SLZW01000005">
    <property type="protein sequence ID" value="TCS62473.1"/>
    <property type="molecule type" value="Genomic_DNA"/>
</dbReference>
<evidence type="ECO:0000256" key="1">
    <source>
        <dbReference type="ARBA" id="ARBA00004496"/>
    </source>
</evidence>
<evidence type="ECO:0000256" key="3">
    <source>
        <dbReference type="ARBA" id="ARBA00023186"/>
    </source>
</evidence>
<name>A0A4R3JBN7_9PROT</name>
<proteinExistence type="inferred from homology"/>
<comment type="similarity">
    <text evidence="4">Belongs to the NapD family.</text>
</comment>
<dbReference type="PANTHER" id="PTHR38603:SF1">
    <property type="entry name" value="CHAPERONE NAPD"/>
    <property type="match status" value="1"/>
</dbReference>
<dbReference type="InterPro" id="IPR005623">
    <property type="entry name" value="Chaperone_NapD_NO3_reduct"/>
</dbReference>
<dbReference type="HAMAP" id="MF_02200">
    <property type="entry name" value="NapD"/>
    <property type="match status" value="1"/>
</dbReference>
<evidence type="ECO:0000313" key="6">
    <source>
        <dbReference type="Proteomes" id="UP000295304"/>
    </source>
</evidence>
<dbReference type="RefSeq" id="WP_165886297.1">
    <property type="nucleotide sequence ID" value="NZ_CP119676.1"/>
</dbReference>
<evidence type="ECO:0000256" key="4">
    <source>
        <dbReference type="HAMAP-Rule" id="MF_02200"/>
    </source>
</evidence>
<reference evidence="5 6" key="1">
    <citation type="submission" date="2019-03" db="EMBL/GenBank/DDBJ databases">
        <title>Genomic Encyclopedia of Type Strains, Phase IV (KMG-IV): sequencing the most valuable type-strain genomes for metagenomic binning, comparative biology and taxonomic classification.</title>
        <authorList>
            <person name="Goeker M."/>
        </authorList>
    </citation>
    <scope>NUCLEOTIDE SEQUENCE [LARGE SCALE GENOMIC DNA]</scope>
    <source>
        <strain evidence="5 6">DSM 101688</strain>
    </source>
</reference>
<evidence type="ECO:0000313" key="5">
    <source>
        <dbReference type="EMBL" id="TCS62473.1"/>
    </source>
</evidence>
<dbReference type="Gene3D" id="3.30.70.920">
    <property type="match status" value="1"/>
</dbReference>
<dbReference type="Pfam" id="PF03927">
    <property type="entry name" value="NapD"/>
    <property type="match status" value="1"/>
</dbReference>
<comment type="subcellular location">
    <subcellularLocation>
        <location evidence="1 4">Cytoplasm</location>
    </subcellularLocation>
</comment>
<dbReference type="Proteomes" id="UP000295304">
    <property type="component" value="Unassembled WGS sequence"/>
</dbReference>
<organism evidence="5 6">
    <name type="scientific">Varunaivibrio sulfuroxidans</name>
    <dbReference type="NCBI Taxonomy" id="1773489"/>
    <lineage>
        <taxon>Bacteria</taxon>
        <taxon>Pseudomonadati</taxon>
        <taxon>Pseudomonadota</taxon>
        <taxon>Alphaproteobacteria</taxon>
        <taxon>Rhodospirillales</taxon>
        <taxon>Magnetovibrionaceae</taxon>
        <taxon>Varunaivibrio</taxon>
    </lineage>
</organism>
<protein>
    <recommendedName>
        <fullName evidence="4">Chaperone NapD</fullName>
    </recommendedName>
    <alternativeName>
        <fullName evidence="4">NapA signal peptide-binding chaperone NapD</fullName>
    </alternativeName>
</protein>
<comment type="subunit">
    <text evidence="4">Interacts with the cytoplasmic NapA precursor.</text>
</comment>